<dbReference type="PANTHER" id="PTHR11803:SF39">
    <property type="entry name" value="2-IMINOBUTANOATE_2-IMINOPROPANOATE DEAMINASE"/>
    <property type="match status" value="1"/>
</dbReference>
<protein>
    <submittedName>
        <fullName evidence="2">Endoribonuclease L-PSP</fullName>
    </submittedName>
</protein>
<dbReference type="InterPro" id="IPR035959">
    <property type="entry name" value="RutC-like_sf"/>
</dbReference>
<evidence type="ECO:0000256" key="1">
    <source>
        <dbReference type="ARBA" id="ARBA00010552"/>
    </source>
</evidence>
<dbReference type="EMBL" id="FODD01000022">
    <property type="protein sequence ID" value="SEO29268.1"/>
    <property type="molecule type" value="Genomic_DNA"/>
</dbReference>
<evidence type="ECO:0000313" key="3">
    <source>
        <dbReference type="Proteomes" id="UP000181951"/>
    </source>
</evidence>
<name>A0A1H8NIK2_9ACTN</name>
<dbReference type="SUPFAM" id="SSF55298">
    <property type="entry name" value="YjgF-like"/>
    <property type="match status" value="1"/>
</dbReference>
<dbReference type="AlphaFoldDB" id="A0A1H8NIK2"/>
<proteinExistence type="inferred from homology"/>
<dbReference type="InterPro" id="IPR006175">
    <property type="entry name" value="YjgF/YER057c/UK114"/>
</dbReference>
<dbReference type="GO" id="GO:0019239">
    <property type="term" value="F:deaminase activity"/>
    <property type="evidence" value="ECO:0007669"/>
    <property type="project" value="TreeGrafter"/>
</dbReference>
<dbReference type="CDD" id="cd00448">
    <property type="entry name" value="YjgF_YER057c_UK114_family"/>
    <property type="match status" value="1"/>
</dbReference>
<dbReference type="Gene3D" id="3.30.1330.40">
    <property type="entry name" value="RutC-like"/>
    <property type="match status" value="1"/>
</dbReference>
<accession>A0A1H8NIK2</accession>
<sequence>MSKEEVHTSDAPAPGGAYSQAVVANGFLYTAGTGPHDPTTGAVVGDTITEQTRQVLRNLRALLAARGLDFSDVVKVTSHLADLSRDYEAYNAVYEQTLPQPYPVRTTVGSTLDRKLIEIDMVAMLRHA</sequence>
<dbReference type="Pfam" id="PF01042">
    <property type="entry name" value="Ribonuc_L-PSP"/>
    <property type="match status" value="1"/>
</dbReference>
<dbReference type="FunFam" id="3.30.1330.40:FF:000001">
    <property type="entry name" value="L-PSP family endoribonuclease"/>
    <property type="match status" value="1"/>
</dbReference>
<keyword evidence="3" id="KW-1185">Reference proteome</keyword>
<organism evidence="2 3">
    <name type="scientific">Actinacidiphila rubida</name>
    <dbReference type="NCBI Taxonomy" id="310780"/>
    <lineage>
        <taxon>Bacteria</taxon>
        <taxon>Bacillati</taxon>
        <taxon>Actinomycetota</taxon>
        <taxon>Actinomycetes</taxon>
        <taxon>Kitasatosporales</taxon>
        <taxon>Streptomycetaceae</taxon>
        <taxon>Actinacidiphila</taxon>
    </lineage>
</organism>
<dbReference type="GO" id="GO:0005829">
    <property type="term" value="C:cytosol"/>
    <property type="evidence" value="ECO:0007669"/>
    <property type="project" value="TreeGrafter"/>
</dbReference>
<dbReference type="Proteomes" id="UP000181951">
    <property type="component" value="Unassembled WGS sequence"/>
</dbReference>
<comment type="similarity">
    <text evidence="1">Belongs to the RutC family.</text>
</comment>
<gene>
    <name evidence="2" type="ORF">SAMN05216267_102274</name>
</gene>
<dbReference type="PANTHER" id="PTHR11803">
    <property type="entry name" value="2-IMINOBUTANOATE/2-IMINOPROPANOATE DEAMINASE RIDA"/>
    <property type="match status" value="1"/>
</dbReference>
<reference evidence="2 3" key="1">
    <citation type="submission" date="2016-10" db="EMBL/GenBank/DDBJ databases">
        <authorList>
            <person name="de Groot N.N."/>
        </authorList>
    </citation>
    <scope>NUCLEOTIDE SEQUENCE [LARGE SCALE GENOMIC DNA]</scope>
    <source>
        <strain evidence="2 3">CGMCC 4.2026</strain>
    </source>
</reference>
<evidence type="ECO:0000313" key="2">
    <source>
        <dbReference type="EMBL" id="SEO29268.1"/>
    </source>
</evidence>
<dbReference type="STRING" id="310780.SAMN05216267_102274"/>